<sequence>MTAPQTKSTGFTLIELMVVVVIVAIFAAIAIPSYETYIARANKSKAQSEMLKIAERLENYKGKQLSYAGYIPEHQTSTKGEINIPYDSATNYDYQIKIVDINDSTKALEDSTIGQGWKMIATPNQSKGNALRKSEYLLLDSRGLKCMTTDTLTVSSASCGANTKEWK</sequence>
<dbReference type="SUPFAM" id="SSF54523">
    <property type="entry name" value="Pili subunits"/>
    <property type="match status" value="1"/>
</dbReference>
<dbReference type="InterPro" id="IPR031982">
    <property type="entry name" value="PilE-like"/>
</dbReference>
<dbReference type="AlphaFoldDB" id="A0A1H3J970"/>
<dbReference type="Proteomes" id="UP000199035">
    <property type="component" value="Unassembled WGS sequence"/>
</dbReference>
<dbReference type="Pfam" id="PF16732">
    <property type="entry name" value="ComP_DUS"/>
    <property type="match status" value="1"/>
</dbReference>
<dbReference type="NCBIfam" id="TIGR02532">
    <property type="entry name" value="IV_pilin_GFxxxE"/>
    <property type="match status" value="1"/>
</dbReference>
<dbReference type="GO" id="GO:0015628">
    <property type="term" value="P:protein secretion by the type II secretion system"/>
    <property type="evidence" value="ECO:0007669"/>
    <property type="project" value="InterPro"/>
</dbReference>
<keyword evidence="2" id="KW-0812">Transmembrane</keyword>
<dbReference type="EMBL" id="FNPK01000008">
    <property type="protein sequence ID" value="SDY35958.1"/>
    <property type="molecule type" value="Genomic_DNA"/>
</dbReference>
<dbReference type="InterPro" id="IPR000983">
    <property type="entry name" value="Bac_GSPG_pilin"/>
</dbReference>
<keyword evidence="2" id="KW-0472">Membrane</keyword>
<keyword evidence="2" id="KW-1133">Transmembrane helix</keyword>
<proteinExistence type="predicted"/>
<keyword evidence="1" id="KW-0488">Methylation</keyword>
<dbReference type="Pfam" id="PF07963">
    <property type="entry name" value="N_methyl"/>
    <property type="match status" value="1"/>
</dbReference>
<accession>A0A1H3J970</accession>
<dbReference type="InterPro" id="IPR012902">
    <property type="entry name" value="N_methyl_site"/>
</dbReference>
<feature type="transmembrane region" description="Helical" evidence="2">
    <location>
        <begin position="12"/>
        <end position="34"/>
    </location>
</feature>
<dbReference type="PRINTS" id="PR00813">
    <property type="entry name" value="BCTERIALGSPG"/>
</dbReference>
<name>A0A1H3J970_9GAMM</name>
<dbReference type="Gene3D" id="3.30.700.10">
    <property type="entry name" value="Glycoprotein, Type 4 Pilin"/>
    <property type="match status" value="1"/>
</dbReference>
<organism evidence="3 4">
    <name type="scientific">Acinetobacter kyonggiensis</name>
    <dbReference type="NCBI Taxonomy" id="595670"/>
    <lineage>
        <taxon>Bacteria</taxon>
        <taxon>Pseudomonadati</taxon>
        <taxon>Pseudomonadota</taxon>
        <taxon>Gammaproteobacteria</taxon>
        <taxon>Moraxellales</taxon>
        <taxon>Moraxellaceae</taxon>
        <taxon>Acinetobacter</taxon>
    </lineage>
</organism>
<dbReference type="InterPro" id="IPR045584">
    <property type="entry name" value="Pilin-like"/>
</dbReference>
<evidence type="ECO:0000313" key="3">
    <source>
        <dbReference type="EMBL" id="SDY35958.1"/>
    </source>
</evidence>
<protein>
    <submittedName>
        <fullName evidence="3">Type IV pilus assembly protein PilE</fullName>
    </submittedName>
</protein>
<dbReference type="STRING" id="595670.SAMN05421643_10890"/>
<dbReference type="RefSeq" id="WP_092689625.1">
    <property type="nucleotide sequence ID" value="NZ_FNPK01000008.1"/>
</dbReference>
<keyword evidence="4" id="KW-1185">Reference proteome</keyword>
<dbReference type="GO" id="GO:0015627">
    <property type="term" value="C:type II protein secretion system complex"/>
    <property type="evidence" value="ECO:0007669"/>
    <property type="project" value="InterPro"/>
</dbReference>
<evidence type="ECO:0000256" key="2">
    <source>
        <dbReference type="SAM" id="Phobius"/>
    </source>
</evidence>
<dbReference type="GO" id="GO:0043683">
    <property type="term" value="P:type IV pilus assembly"/>
    <property type="evidence" value="ECO:0007669"/>
    <property type="project" value="InterPro"/>
</dbReference>
<evidence type="ECO:0000256" key="1">
    <source>
        <dbReference type="ARBA" id="ARBA00022481"/>
    </source>
</evidence>
<dbReference type="PROSITE" id="PS00409">
    <property type="entry name" value="PROKAR_NTER_METHYL"/>
    <property type="match status" value="1"/>
</dbReference>
<reference evidence="4" key="1">
    <citation type="submission" date="2016-10" db="EMBL/GenBank/DDBJ databases">
        <authorList>
            <person name="Varghese N."/>
            <person name="Submissions S."/>
        </authorList>
    </citation>
    <scope>NUCLEOTIDE SEQUENCE [LARGE SCALE GENOMIC DNA]</scope>
    <source>
        <strain evidence="4">ANC 5109</strain>
    </source>
</reference>
<dbReference type="PANTHER" id="PTHR30093">
    <property type="entry name" value="GENERAL SECRETION PATHWAY PROTEIN G"/>
    <property type="match status" value="1"/>
</dbReference>
<dbReference type="PANTHER" id="PTHR30093:SF47">
    <property type="entry name" value="TYPE IV PILUS NON-CORE MINOR PILIN PILE"/>
    <property type="match status" value="1"/>
</dbReference>
<evidence type="ECO:0000313" key="4">
    <source>
        <dbReference type="Proteomes" id="UP000199035"/>
    </source>
</evidence>
<gene>
    <name evidence="3" type="ORF">SAMN05421643_10890</name>
</gene>